<dbReference type="PANTHER" id="PTHR10133">
    <property type="entry name" value="DNA POLYMERASE I"/>
    <property type="match status" value="1"/>
</dbReference>
<protein>
    <recommendedName>
        <fullName evidence="1">DNA-directed DNA polymerase</fullName>
        <ecNumber evidence="1">2.7.7.7</ecNumber>
    </recommendedName>
</protein>
<evidence type="ECO:0000313" key="6">
    <source>
        <dbReference type="EMBL" id="MBD8063274.1"/>
    </source>
</evidence>
<evidence type="ECO:0000256" key="2">
    <source>
        <dbReference type="ARBA" id="ARBA00022705"/>
    </source>
</evidence>
<feature type="domain" description="DNA-directed DNA polymerase family A palm" evidence="5">
    <location>
        <begin position="303"/>
        <end position="513"/>
    </location>
</feature>
<dbReference type="InterPro" id="IPR043502">
    <property type="entry name" value="DNA/RNA_pol_sf"/>
</dbReference>
<proteinExistence type="predicted"/>
<keyword evidence="7" id="KW-1185">Reference proteome</keyword>
<dbReference type="GO" id="GO:0004527">
    <property type="term" value="F:exonuclease activity"/>
    <property type="evidence" value="ECO:0007669"/>
    <property type="project" value="UniProtKB-KW"/>
</dbReference>
<dbReference type="EC" id="2.7.7.7" evidence="1"/>
<keyword evidence="6" id="KW-0378">Hydrolase</keyword>
<keyword evidence="2" id="KW-0235">DNA replication</keyword>
<feature type="compositionally biased region" description="Basic and acidic residues" evidence="4">
    <location>
        <begin position="430"/>
        <end position="445"/>
    </location>
</feature>
<accession>A0ABR8Z4L4</accession>
<dbReference type="Proteomes" id="UP000661894">
    <property type="component" value="Unassembled WGS sequence"/>
</dbReference>
<evidence type="ECO:0000256" key="3">
    <source>
        <dbReference type="ARBA" id="ARBA00049244"/>
    </source>
</evidence>
<evidence type="ECO:0000256" key="1">
    <source>
        <dbReference type="ARBA" id="ARBA00012417"/>
    </source>
</evidence>
<feature type="compositionally biased region" description="Acidic residues" evidence="4">
    <location>
        <begin position="92"/>
        <end position="101"/>
    </location>
</feature>
<dbReference type="InterPro" id="IPR002298">
    <property type="entry name" value="DNA_polymerase_A"/>
</dbReference>
<dbReference type="RefSeq" id="WP_251840370.1">
    <property type="nucleotide sequence ID" value="NZ_JACSPO010000009.1"/>
</dbReference>
<sequence length="554" mass="59726">MEIVVAEETGGVRLTVLDDGAAPAASVVPADALAARVAELEAASRPRWVWADTATIYARLLRAGVRVERCFDLRLCRTIQRRAVDAPPPSDLWDDVEEPEDRPDAPPTLFESLTLPADEVLAERLRQREAVTASREPGRLATLLAAESAGALLAAEMRHDGLPWDRAAHDHLLTEVLGPRPPLGARPPVLEALAEDVRRALDAPRLNPDSGQALLRALHSAGISVQTTRKWELEQVDHPVVPPLLEYKKLSRLHSANGWVWADEWVRPGPPGAGRERFHPDYVPGGVVTGRWATRGGGALQLPKQVRGAVVADPGWTLVVADVAQLEPRVLAAMARDEAMARAARGGDLYQGLVDQGVIDTRAHAKVAMLGALYGATTGAAGDLAPRLLRAFPRATAVVEGAAMRGEVGGTVRTWLGRTSPAPPPAWKAVQDRQHEGEATDDDRRRARRLARDWGRFTRNFVVQGTAAEWALCWLADLRARLRVMGGAGGAGHSPHLVFFLHDEVIVHTPAVLADDVATAVRESAAGAGRLLFGDFPVDFPLDVSVVDTYADAE</sequence>
<feature type="region of interest" description="Disordered" evidence="4">
    <location>
        <begin position="418"/>
        <end position="445"/>
    </location>
</feature>
<comment type="caution">
    <text evidence="6">The sequence shown here is derived from an EMBL/GenBank/DDBJ whole genome shotgun (WGS) entry which is preliminary data.</text>
</comment>
<dbReference type="Gene3D" id="3.30.70.370">
    <property type="match status" value="1"/>
</dbReference>
<reference evidence="6 7" key="1">
    <citation type="submission" date="2020-08" db="EMBL/GenBank/DDBJ databases">
        <title>A Genomic Blueprint of the Chicken Gut Microbiome.</title>
        <authorList>
            <person name="Gilroy R."/>
            <person name="Ravi A."/>
            <person name="Getino M."/>
            <person name="Pursley I."/>
            <person name="Horton D.L."/>
            <person name="Alikhan N.-F."/>
            <person name="Baker D."/>
            <person name="Gharbi K."/>
            <person name="Hall N."/>
            <person name="Watson M."/>
            <person name="Adriaenssens E.M."/>
            <person name="Foster-Nyarko E."/>
            <person name="Jarju S."/>
            <person name="Secka A."/>
            <person name="Antonio M."/>
            <person name="Oren A."/>
            <person name="Chaudhuri R."/>
            <person name="La Ragione R.M."/>
            <person name="Hildebrand F."/>
            <person name="Pallen M.J."/>
        </authorList>
    </citation>
    <scope>NUCLEOTIDE SEQUENCE [LARGE SCALE GENOMIC DNA]</scope>
    <source>
        <strain evidence="6 7">Sa1BUA1</strain>
    </source>
</reference>
<dbReference type="Pfam" id="PF00476">
    <property type="entry name" value="DNA_pol_A"/>
    <property type="match status" value="1"/>
</dbReference>
<evidence type="ECO:0000256" key="4">
    <source>
        <dbReference type="SAM" id="MobiDB-lite"/>
    </source>
</evidence>
<evidence type="ECO:0000259" key="5">
    <source>
        <dbReference type="SMART" id="SM00482"/>
    </source>
</evidence>
<dbReference type="NCBIfam" id="NF011538">
    <property type="entry name" value="PRK14975.1-1"/>
    <property type="match status" value="1"/>
</dbReference>
<comment type="catalytic activity">
    <reaction evidence="3">
        <text>DNA(n) + a 2'-deoxyribonucleoside 5'-triphosphate = DNA(n+1) + diphosphate</text>
        <dbReference type="Rhea" id="RHEA:22508"/>
        <dbReference type="Rhea" id="RHEA-COMP:17339"/>
        <dbReference type="Rhea" id="RHEA-COMP:17340"/>
        <dbReference type="ChEBI" id="CHEBI:33019"/>
        <dbReference type="ChEBI" id="CHEBI:61560"/>
        <dbReference type="ChEBI" id="CHEBI:173112"/>
        <dbReference type="EC" id="2.7.7.7"/>
    </reaction>
</comment>
<dbReference type="SMART" id="SM00482">
    <property type="entry name" value="POLAc"/>
    <property type="match status" value="1"/>
</dbReference>
<dbReference type="Gene3D" id="1.10.150.20">
    <property type="entry name" value="5' to 3' exonuclease, C-terminal subdomain"/>
    <property type="match status" value="1"/>
</dbReference>
<dbReference type="InterPro" id="IPR001098">
    <property type="entry name" value="DNA-dir_DNA_pol_A_palm_dom"/>
</dbReference>
<keyword evidence="6" id="KW-0269">Exonuclease</keyword>
<dbReference type="PANTHER" id="PTHR10133:SF27">
    <property type="entry name" value="DNA POLYMERASE NU"/>
    <property type="match status" value="1"/>
</dbReference>
<dbReference type="CDD" id="cd06444">
    <property type="entry name" value="DNA_pol_A"/>
    <property type="match status" value="1"/>
</dbReference>
<feature type="region of interest" description="Disordered" evidence="4">
    <location>
        <begin position="86"/>
        <end position="107"/>
    </location>
</feature>
<name>A0ABR8Z4L4_9MICO</name>
<keyword evidence="6" id="KW-0540">Nuclease</keyword>
<evidence type="ECO:0000313" key="7">
    <source>
        <dbReference type="Proteomes" id="UP000661894"/>
    </source>
</evidence>
<gene>
    <name evidence="6" type="ORF">H9624_13195</name>
</gene>
<dbReference type="SUPFAM" id="SSF56672">
    <property type="entry name" value="DNA/RNA polymerases"/>
    <property type="match status" value="1"/>
</dbReference>
<organism evidence="6 7">
    <name type="scientific">Oceanitalea stevensii</name>
    <dbReference type="NCBI Taxonomy" id="2763072"/>
    <lineage>
        <taxon>Bacteria</taxon>
        <taxon>Bacillati</taxon>
        <taxon>Actinomycetota</taxon>
        <taxon>Actinomycetes</taxon>
        <taxon>Micrococcales</taxon>
        <taxon>Bogoriellaceae</taxon>
        <taxon>Georgenia</taxon>
    </lineage>
</organism>
<dbReference type="EMBL" id="JACSPO010000009">
    <property type="protein sequence ID" value="MBD8063274.1"/>
    <property type="molecule type" value="Genomic_DNA"/>
</dbReference>